<proteinExistence type="predicted"/>
<organism evidence="2 3">
    <name type="scientific">Comamonas jiangduensis</name>
    <dbReference type="NCBI Taxonomy" id="1194168"/>
    <lineage>
        <taxon>Bacteria</taxon>
        <taxon>Pseudomonadati</taxon>
        <taxon>Pseudomonadota</taxon>
        <taxon>Betaproteobacteria</taxon>
        <taxon>Burkholderiales</taxon>
        <taxon>Comamonadaceae</taxon>
        <taxon>Comamonas</taxon>
    </lineage>
</organism>
<sequence length="79" mass="8279">MPTTTLTPHTARSTSLARDALYAQAVHVLHVTAQHWGMALRAQTQPDKAALRSPAQSAAARQGGGYGPCARVWAGVVMG</sequence>
<evidence type="ECO:0000313" key="2">
    <source>
        <dbReference type="EMBL" id="MEZ2739024.1"/>
    </source>
</evidence>
<name>A0ABV4IAZ7_9BURK</name>
<evidence type="ECO:0000313" key="3">
    <source>
        <dbReference type="Proteomes" id="UP001567350"/>
    </source>
</evidence>
<dbReference type="EMBL" id="JBGJLR010000004">
    <property type="protein sequence ID" value="MEZ2739024.1"/>
    <property type="molecule type" value="Genomic_DNA"/>
</dbReference>
<accession>A0ABV4IAZ7</accession>
<dbReference type="RefSeq" id="WP_370891281.1">
    <property type="nucleotide sequence ID" value="NZ_JBGJLR010000004.1"/>
</dbReference>
<gene>
    <name evidence="2" type="ORF">ACBP88_06030</name>
</gene>
<evidence type="ECO:0000256" key="1">
    <source>
        <dbReference type="SAM" id="MobiDB-lite"/>
    </source>
</evidence>
<comment type="caution">
    <text evidence="2">The sequence shown here is derived from an EMBL/GenBank/DDBJ whole genome shotgun (WGS) entry which is preliminary data.</text>
</comment>
<reference evidence="2 3" key="1">
    <citation type="submission" date="2024-08" db="EMBL/GenBank/DDBJ databases">
        <authorList>
            <person name="Feng Z."/>
            <person name="Ronholm J."/>
        </authorList>
    </citation>
    <scope>NUCLEOTIDE SEQUENCE [LARGE SCALE GENOMIC DNA]</scope>
    <source>
        <strain evidence="2 3">4-AB0-8</strain>
    </source>
</reference>
<feature type="compositionally biased region" description="Low complexity" evidence="1">
    <location>
        <begin position="51"/>
        <end position="61"/>
    </location>
</feature>
<protein>
    <submittedName>
        <fullName evidence="2">Uncharacterized protein</fullName>
    </submittedName>
</protein>
<keyword evidence="3" id="KW-1185">Reference proteome</keyword>
<feature type="region of interest" description="Disordered" evidence="1">
    <location>
        <begin position="47"/>
        <end position="66"/>
    </location>
</feature>
<dbReference type="Proteomes" id="UP001567350">
    <property type="component" value="Unassembled WGS sequence"/>
</dbReference>